<dbReference type="CDD" id="cd19953">
    <property type="entry name" value="PDS5"/>
    <property type="match status" value="1"/>
</dbReference>
<dbReference type="PANTHER" id="PTHR12663:SF50">
    <property type="entry name" value="SISTER CHROMATID COHESION PROTEIN PDS5 HOMOLOG B"/>
    <property type="match status" value="1"/>
</dbReference>
<comment type="caution">
    <text evidence="9">The sequence shown here is derived from an EMBL/GenBank/DDBJ whole genome shotgun (WGS) entry which is preliminary data.</text>
</comment>
<dbReference type="PANTHER" id="PTHR12663">
    <property type="entry name" value="ANDROGEN INDUCED INHIBITOR OF PROLIFERATION AS3 / PDS5-RELATED"/>
    <property type="match status" value="1"/>
</dbReference>
<dbReference type="GO" id="GO:0007064">
    <property type="term" value="P:mitotic sister chromatid cohesion"/>
    <property type="evidence" value="ECO:0007669"/>
    <property type="project" value="InterPro"/>
</dbReference>
<accession>S8DZI9</accession>
<dbReference type="InterPro" id="IPR039776">
    <property type="entry name" value="Pds5"/>
</dbReference>
<evidence type="ECO:0000256" key="5">
    <source>
        <dbReference type="ARBA" id="ARBA00023204"/>
    </source>
</evidence>
<evidence type="ECO:0000313" key="10">
    <source>
        <dbReference type="Proteomes" id="UP000015453"/>
    </source>
</evidence>
<keyword evidence="2" id="KW-0132">Cell division</keyword>
<keyword evidence="10" id="KW-1185">Reference proteome</keyword>
<protein>
    <submittedName>
        <fullName evidence="9">Uncharacterized protein</fullName>
    </submittedName>
</protein>
<comment type="subcellular location">
    <subcellularLocation>
        <location evidence="1">Nucleus</location>
    </subcellularLocation>
</comment>
<evidence type="ECO:0000256" key="2">
    <source>
        <dbReference type="ARBA" id="ARBA00022618"/>
    </source>
</evidence>
<dbReference type="InterPro" id="IPR011989">
    <property type="entry name" value="ARM-like"/>
</dbReference>
<name>S8DZI9_9LAMI</name>
<keyword evidence="5" id="KW-0234">DNA repair</keyword>
<dbReference type="GO" id="GO:0000785">
    <property type="term" value="C:chromatin"/>
    <property type="evidence" value="ECO:0007669"/>
    <property type="project" value="TreeGrafter"/>
</dbReference>
<dbReference type="Gene3D" id="1.25.10.10">
    <property type="entry name" value="Leucine-rich Repeat Variant"/>
    <property type="match status" value="1"/>
</dbReference>
<dbReference type="GO" id="GO:0005634">
    <property type="term" value="C:nucleus"/>
    <property type="evidence" value="ECO:0007669"/>
    <property type="project" value="UniProtKB-SubCell"/>
</dbReference>
<dbReference type="OrthoDB" id="200660at2759"/>
<organism evidence="9 10">
    <name type="scientific">Genlisea aurea</name>
    <dbReference type="NCBI Taxonomy" id="192259"/>
    <lineage>
        <taxon>Eukaryota</taxon>
        <taxon>Viridiplantae</taxon>
        <taxon>Streptophyta</taxon>
        <taxon>Embryophyta</taxon>
        <taxon>Tracheophyta</taxon>
        <taxon>Spermatophyta</taxon>
        <taxon>Magnoliopsida</taxon>
        <taxon>eudicotyledons</taxon>
        <taxon>Gunneridae</taxon>
        <taxon>Pentapetalae</taxon>
        <taxon>asterids</taxon>
        <taxon>lamiids</taxon>
        <taxon>Lamiales</taxon>
        <taxon>Lentibulariaceae</taxon>
        <taxon>Genlisea</taxon>
    </lineage>
</organism>
<dbReference type="InterPro" id="IPR016024">
    <property type="entry name" value="ARM-type_fold"/>
</dbReference>
<evidence type="ECO:0000313" key="9">
    <source>
        <dbReference type="EMBL" id="EPS65437.1"/>
    </source>
</evidence>
<evidence type="ECO:0000256" key="4">
    <source>
        <dbReference type="ARBA" id="ARBA00022776"/>
    </source>
</evidence>
<sequence length="1246" mass="141221">MQQINNPTAPVEPDSEADAAEAIKRIGMQLASRSCPARTHLLKLLEEAKIAFRRLTQSQIFKTSIKRLLDSLVKHRLLYNKDKCIRLLVGICISEVLRILAPEPDFGPRLSREIFTFLLNIFGELADVACPDFDAKVKILETVGKHRIMIHDSCQDLVRKMLKVFFSVVREDHSEDLLKSMALFTVSVLEEKVDSDYDEASFTLIDVVLQNIFSEQQAVPHSSFRLAVLVIHNRGVNLDRCICHFLKSCIFNSDAIESVIKEYYHEIIFELYQIAPQMLQSVIPSLTHELLIDQVDARIKALKSLKKLVFLPGRQFAREHPYVYVELLNRLSDKAPEVRCIALTCAKVLYTTAAFRGESIETLFSSVRDRLLDHHDKVRAEAVSVACELVNTDFSSKSMNLISCVAERLRDKKDFVRSKALKSLVDLYQEYCRRCEAEAMQFSDVLEEIPCNLLMLFYAKECPEFGPLRVDLLLADLFPASLSIKERTDHWMLISSLFKDVLFKVVLLKLRLQDWLNDYLETLDKAQKNSCGETDKKLEALVVKMSSCFSDTAKANAFFQRFKELKCCEIYNSFQKFLCNSSISYSKINLKHIVFMIHPKYPSYLQLSDQLKDAIVKEFGDQHELSEFFHLLSTKCSYNIFGLKHVDYIVDSLLHDDARANHLRNSSVHLLLVSYCPNAHEVEVAAIIIGVFPSLIRGAKRGFLELMEKGNIPFNEQLVDILVREGCHMSIELRDIYPSLEKICLLGTRGQAKLAVSVIAGSSDVSKGHFFSKLFKKLVDSLRGDNVGTVLQSLGCMSQYSSSALECHQVAITDYIFQEIFHRISPPEEHCTGEASKCCTACELKIFGLKALVRIFCPYDHTFIIICSIAPLLEVILQMLQNGRSSFGVFSCKFDNAFIRLAAAKSVLRLSRKWDFHISRQTFHLTILMAKDHSPTVRRSFTRKVHVLLKNHGVPIRYACAFSFAAVEDLRRDGFAYLEDFIREYSKEAQMLNTLLASNKASHPAYMVVYLIDILAHAPSFPSPGCRSENLWAQFLSTLFITVQALVSERLDDGSWCLMLDTYSFLRSIFIAIKKADDAIDDQFSPKLHLLADVGISILEALNSKSCEIIPPTPRLDNAYPCVCGNNNAMFVENLLSRLRTEFSGFDVDQIQELSIRQTGTRHVASTENGSKHTALSNQPPTKRKRRAQCIQESNADQKHGNQMLLAQSTTTPMSEKENAIDCDLISSIPVDAAIANHPRASRFSH</sequence>
<dbReference type="GO" id="GO:0006281">
    <property type="term" value="P:DNA repair"/>
    <property type="evidence" value="ECO:0007669"/>
    <property type="project" value="UniProtKB-KW"/>
</dbReference>
<reference evidence="9 10" key="1">
    <citation type="journal article" date="2013" name="BMC Genomics">
        <title>The miniature genome of a carnivorous plant Genlisea aurea contains a low number of genes and short non-coding sequences.</title>
        <authorList>
            <person name="Leushkin E.V."/>
            <person name="Sutormin R.A."/>
            <person name="Nabieva E.R."/>
            <person name="Penin A.A."/>
            <person name="Kondrashov A.S."/>
            <person name="Logacheva M.D."/>
        </authorList>
    </citation>
    <scope>NUCLEOTIDE SEQUENCE [LARGE SCALE GENOMIC DNA]</scope>
</reference>
<dbReference type="Pfam" id="PF20168">
    <property type="entry name" value="PDS5"/>
    <property type="match status" value="1"/>
</dbReference>
<evidence type="ECO:0000256" key="8">
    <source>
        <dbReference type="SAM" id="MobiDB-lite"/>
    </source>
</evidence>
<dbReference type="Proteomes" id="UP000015453">
    <property type="component" value="Unassembled WGS sequence"/>
</dbReference>
<evidence type="ECO:0000256" key="6">
    <source>
        <dbReference type="ARBA" id="ARBA00023242"/>
    </source>
</evidence>
<keyword evidence="7" id="KW-0131">Cell cycle</keyword>
<dbReference type="SUPFAM" id="SSF48371">
    <property type="entry name" value="ARM repeat"/>
    <property type="match status" value="1"/>
</dbReference>
<dbReference type="GO" id="GO:0035825">
    <property type="term" value="P:homologous recombination"/>
    <property type="evidence" value="ECO:0007669"/>
    <property type="project" value="UniProtKB-ARBA"/>
</dbReference>
<dbReference type="GO" id="GO:0051301">
    <property type="term" value="P:cell division"/>
    <property type="evidence" value="ECO:0007669"/>
    <property type="project" value="UniProtKB-KW"/>
</dbReference>
<feature type="compositionally biased region" description="Polar residues" evidence="8">
    <location>
        <begin position="1159"/>
        <end position="1181"/>
    </location>
</feature>
<proteinExistence type="predicted"/>
<feature type="region of interest" description="Disordered" evidence="8">
    <location>
        <begin position="1159"/>
        <end position="1185"/>
    </location>
</feature>
<gene>
    <name evidence="9" type="ORF">M569_09341</name>
</gene>
<dbReference type="EMBL" id="AUSU01004227">
    <property type="protein sequence ID" value="EPS65437.1"/>
    <property type="molecule type" value="Genomic_DNA"/>
</dbReference>
<keyword evidence="3" id="KW-0227">DNA damage</keyword>
<evidence type="ECO:0000256" key="3">
    <source>
        <dbReference type="ARBA" id="ARBA00022763"/>
    </source>
</evidence>
<keyword evidence="4" id="KW-0498">Mitosis</keyword>
<evidence type="ECO:0000256" key="1">
    <source>
        <dbReference type="ARBA" id="ARBA00004123"/>
    </source>
</evidence>
<evidence type="ECO:0000256" key="7">
    <source>
        <dbReference type="ARBA" id="ARBA00023306"/>
    </source>
</evidence>
<keyword evidence="6" id="KW-0539">Nucleus</keyword>
<dbReference type="AlphaFoldDB" id="S8DZI9"/>